<dbReference type="PROSITE" id="PS50026">
    <property type="entry name" value="EGF_3"/>
    <property type="match status" value="1"/>
</dbReference>
<evidence type="ECO:0000259" key="3">
    <source>
        <dbReference type="PROSITE" id="PS50026"/>
    </source>
</evidence>
<evidence type="ECO:0000313" key="5">
    <source>
        <dbReference type="WBParaSite" id="SPAL_0000761000.1"/>
    </source>
</evidence>
<feature type="domain" description="EGF-like" evidence="3">
    <location>
        <begin position="446"/>
        <end position="484"/>
    </location>
</feature>
<feature type="transmembrane region" description="Helical" evidence="2">
    <location>
        <begin position="88"/>
        <end position="108"/>
    </location>
</feature>
<feature type="transmembrane region" description="Helical" evidence="2">
    <location>
        <begin position="144"/>
        <end position="164"/>
    </location>
</feature>
<organism evidence="4 5">
    <name type="scientific">Strongyloides papillosus</name>
    <name type="common">Intestinal threadworm</name>
    <dbReference type="NCBI Taxonomy" id="174720"/>
    <lineage>
        <taxon>Eukaryota</taxon>
        <taxon>Metazoa</taxon>
        <taxon>Ecdysozoa</taxon>
        <taxon>Nematoda</taxon>
        <taxon>Chromadorea</taxon>
        <taxon>Rhabditida</taxon>
        <taxon>Tylenchina</taxon>
        <taxon>Panagrolaimomorpha</taxon>
        <taxon>Strongyloidoidea</taxon>
        <taxon>Strongyloididae</taxon>
        <taxon>Strongyloides</taxon>
    </lineage>
</organism>
<feature type="transmembrane region" description="Helical" evidence="2">
    <location>
        <begin position="61"/>
        <end position="81"/>
    </location>
</feature>
<evidence type="ECO:0000313" key="4">
    <source>
        <dbReference type="Proteomes" id="UP000046392"/>
    </source>
</evidence>
<evidence type="ECO:0000256" key="1">
    <source>
        <dbReference type="PROSITE-ProRule" id="PRU00076"/>
    </source>
</evidence>
<keyword evidence="2" id="KW-0812">Transmembrane</keyword>
<name>A0A0N5BNY1_STREA</name>
<protein>
    <submittedName>
        <fullName evidence="5">EGF-like domain-containing protein</fullName>
    </submittedName>
</protein>
<feature type="transmembrane region" description="Helical" evidence="2">
    <location>
        <begin position="114"/>
        <end position="132"/>
    </location>
</feature>
<keyword evidence="2" id="KW-0472">Membrane</keyword>
<keyword evidence="1" id="KW-0245">EGF-like domain</keyword>
<evidence type="ECO:0000256" key="2">
    <source>
        <dbReference type="SAM" id="Phobius"/>
    </source>
</evidence>
<feature type="transmembrane region" description="Helical" evidence="2">
    <location>
        <begin position="170"/>
        <end position="192"/>
    </location>
</feature>
<dbReference type="InterPro" id="IPR000742">
    <property type="entry name" value="EGF"/>
</dbReference>
<proteinExistence type="predicted"/>
<keyword evidence="2" id="KW-1133">Transmembrane helix</keyword>
<sequence>MISIPLTSSNIISDSNSKKEKILQCKNVVGVLIAHIITTILIYFQVFSINGSKGFLQHNTYTISILLICTFLIYALMFYCYSSYPANSFIFIIWIISSSLLTTNLIIYFDIEMIIQQFFILLSSMIVLMVILIVKNEKFEASKVLIITVTVSILAAIALHIVFLNSISETIINLFVTIGIGYYIVHSFNLSISKSKKDFIQQSIDIYINPIRNGINSTTEIYEITGLPTSNPSLINNEIQMLSDELYRLNNKIDILFTSVSNDSSLYQQVLALSIKTNKLLNSELVDLKNRAINASTKYTDLTPTLSDYIKKVQCLSNSGCIPTPSTISTTPLITTTLTSINDTLSCDKMKVNDEEISNDKIEEVNCNWNIISKIGYKYNFSLNSVTVQGNANIIIHDIINNKDVIALNNSITKPITINSNGYNYTISINSQDSISGVKFDIGYKKLNVCDVDTCANNGTCIVSPENTPKCTCSGCWMSSSNCQIKYDPCSTYLKCKTVDEDNNPTGNTCKTVETSTTCTAKCYCKDSQIGTAFCQ</sequence>
<feature type="transmembrane region" description="Helical" evidence="2">
    <location>
        <begin position="28"/>
        <end position="49"/>
    </location>
</feature>
<dbReference type="Proteomes" id="UP000046392">
    <property type="component" value="Unplaced"/>
</dbReference>
<dbReference type="WBParaSite" id="SPAL_0000761000.1">
    <property type="protein sequence ID" value="SPAL_0000761000.1"/>
    <property type="gene ID" value="SPAL_0000761000"/>
</dbReference>
<reference evidence="5" key="1">
    <citation type="submission" date="2017-02" db="UniProtKB">
        <authorList>
            <consortium name="WormBaseParasite"/>
        </authorList>
    </citation>
    <scope>IDENTIFICATION</scope>
</reference>
<dbReference type="AlphaFoldDB" id="A0A0N5BNY1"/>
<comment type="caution">
    <text evidence="1">Lacks conserved residue(s) required for the propagation of feature annotation.</text>
</comment>
<keyword evidence="4" id="KW-1185">Reference proteome</keyword>
<accession>A0A0N5BNY1</accession>